<dbReference type="EMBL" id="CP102382">
    <property type="protein sequence ID" value="UUV22271.1"/>
    <property type="molecule type" value="Genomic_DNA"/>
</dbReference>
<dbReference type="Gene3D" id="1.25.40.10">
    <property type="entry name" value="Tetratricopeptide repeat domain"/>
    <property type="match status" value="1"/>
</dbReference>
<dbReference type="RefSeq" id="WP_257500188.1">
    <property type="nucleotide sequence ID" value="NZ_CP102382.1"/>
</dbReference>
<keyword evidence="4" id="KW-0812">Transmembrane</keyword>
<evidence type="ECO:0000256" key="1">
    <source>
        <dbReference type="ARBA" id="ARBA00023015"/>
    </source>
</evidence>
<dbReference type="PROSITE" id="PS50043">
    <property type="entry name" value="HTH_LUXR_2"/>
    <property type="match status" value="1"/>
</dbReference>
<name>A0ABY5NUN4_9FLAO</name>
<dbReference type="CDD" id="cd06170">
    <property type="entry name" value="LuxR_C_like"/>
    <property type="match status" value="1"/>
</dbReference>
<gene>
    <name evidence="6" type="ORF">NPX36_04335</name>
</gene>
<dbReference type="SUPFAM" id="SSF48452">
    <property type="entry name" value="TPR-like"/>
    <property type="match status" value="1"/>
</dbReference>
<sequence length="416" mass="49257">MKNLITCILLLLSSLIYAHKIPIDSLKKQIIYYNQHEDYELSIQSLSHYLSEKNLTSEEKFTAYLLKSTIYKKLFKYEHALHHLNLALKEAEKDSKLQSRLQEVKAEKSFVFFDMQQFDKAKEVMRDLKKNDYAGLTKKQQLFLKTQEGYFFLMDKNYKASEEKLNEALKIAEVYHPEELPIVYGKFIELYHFTKQTDKRDAIYNKALLIAKKLGNIKYEFYLHEIMKRVFSTNKDYEKAVYYQKKCDSVYAVYNANNVGSKIEILEQQLKDKEYHLELEKKQKIQILLLSIAIILFLVVFILIQLYRSNKQKNALIVEENQRFSEKIDHLTELANKAGDHKIDLNSFNFTERQLEIIDLVQKGKNNKEIAAALFISENTVKYHLKAIYTILNIKQRNELMILYRTKNELPPDSEH</sequence>
<dbReference type="InterPro" id="IPR011990">
    <property type="entry name" value="TPR-like_helical_dom_sf"/>
</dbReference>
<proteinExistence type="predicted"/>
<protein>
    <submittedName>
        <fullName evidence="6">Helix-turn-helix transcriptional regulator</fullName>
    </submittedName>
</protein>
<feature type="transmembrane region" description="Helical" evidence="4">
    <location>
        <begin position="287"/>
        <end position="307"/>
    </location>
</feature>
<keyword evidence="7" id="KW-1185">Reference proteome</keyword>
<dbReference type="InterPro" id="IPR000792">
    <property type="entry name" value="Tscrpt_reg_LuxR_C"/>
</dbReference>
<dbReference type="Gene3D" id="1.10.10.10">
    <property type="entry name" value="Winged helix-like DNA-binding domain superfamily/Winged helix DNA-binding domain"/>
    <property type="match status" value="1"/>
</dbReference>
<dbReference type="Pfam" id="PF00196">
    <property type="entry name" value="GerE"/>
    <property type="match status" value="1"/>
</dbReference>
<feature type="domain" description="HTH luxR-type" evidence="5">
    <location>
        <begin position="344"/>
        <end position="408"/>
    </location>
</feature>
<dbReference type="SUPFAM" id="SSF46894">
    <property type="entry name" value="C-terminal effector domain of the bipartite response regulators"/>
    <property type="match status" value="1"/>
</dbReference>
<evidence type="ECO:0000256" key="4">
    <source>
        <dbReference type="SAM" id="Phobius"/>
    </source>
</evidence>
<evidence type="ECO:0000313" key="6">
    <source>
        <dbReference type="EMBL" id="UUV22271.1"/>
    </source>
</evidence>
<dbReference type="PRINTS" id="PR00038">
    <property type="entry name" value="HTHLUXR"/>
</dbReference>
<keyword evidence="4" id="KW-0472">Membrane</keyword>
<accession>A0ABY5NUN4</accession>
<dbReference type="InterPro" id="IPR016032">
    <property type="entry name" value="Sig_transdc_resp-reg_C-effctor"/>
</dbReference>
<dbReference type="PANTHER" id="PTHR44688:SF16">
    <property type="entry name" value="DNA-BINDING TRANSCRIPTIONAL ACTIVATOR DEVR_DOSR"/>
    <property type="match status" value="1"/>
</dbReference>
<evidence type="ECO:0000313" key="7">
    <source>
        <dbReference type="Proteomes" id="UP001317001"/>
    </source>
</evidence>
<reference evidence="6 7" key="1">
    <citation type="submission" date="2022-08" db="EMBL/GenBank/DDBJ databases">
        <title>Myroides zhujiangensis sp. nov., a novel bacterium isolated from sediment in the Pearl River Estuary.</title>
        <authorList>
            <person name="Cui L."/>
        </authorList>
    </citation>
    <scope>NUCLEOTIDE SEQUENCE [LARGE SCALE GENOMIC DNA]</scope>
    <source>
        <strain evidence="6 7">SCSIO 72103</strain>
    </source>
</reference>
<dbReference type="InterPro" id="IPR036388">
    <property type="entry name" value="WH-like_DNA-bd_sf"/>
</dbReference>
<keyword evidence="3" id="KW-0804">Transcription</keyword>
<evidence type="ECO:0000256" key="2">
    <source>
        <dbReference type="ARBA" id="ARBA00023125"/>
    </source>
</evidence>
<dbReference type="Proteomes" id="UP001317001">
    <property type="component" value="Chromosome"/>
</dbReference>
<evidence type="ECO:0000259" key="5">
    <source>
        <dbReference type="PROSITE" id="PS50043"/>
    </source>
</evidence>
<dbReference type="SMART" id="SM00421">
    <property type="entry name" value="HTH_LUXR"/>
    <property type="match status" value="1"/>
</dbReference>
<organism evidence="6 7">
    <name type="scientific">Paenimyroides aestuarii</name>
    <dbReference type="NCBI Taxonomy" id="2968490"/>
    <lineage>
        <taxon>Bacteria</taxon>
        <taxon>Pseudomonadati</taxon>
        <taxon>Bacteroidota</taxon>
        <taxon>Flavobacteriia</taxon>
        <taxon>Flavobacteriales</taxon>
        <taxon>Flavobacteriaceae</taxon>
        <taxon>Paenimyroides</taxon>
    </lineage>
</organism>
<evidence type="ECO:0000256" key="3">
    <source>
        <dbReference type="ARBA" id="ARBA00023163"/>
    </source>
</evidence>
<keyword evidence="1" id="KW-0805">Transcription regulation</keyword>
<keyword evidence="2" id="KW-0238">DNA-binding</keyword>
<dbReference type="PANTHER" id="PTHR44688">
    <property type="entry name" value="DNA-BINDING TRANSCRIPTIONAL ACTIVATOR DEVR_DOSR"/>
    <property type="match status" value="1"/>
</dbReference>
<keyword evidence="4" id="KW-1133">Transmembrane helix</keyword>